<evidence type="ECO:0000256" key="1">
    <source>
        <dbReference type="SAM" id="MobiDB-lite"/>
    </source>
</evidence>
<protein>
    <recommendedName>
        <fullName evidence="4">RRM domain-containing protein</fullName>
    </recommendedName>
</protein>
<dbReference type="AlphaFoldDB" id="A0A8J5UBA8"/>
<comment type="caution">
    <text evidence="2">The sequence shown here is derived from an EMBL/GenBank/DDBJ whole genome shotgun (WGS) entry which is preliminary data.</text>
</comment>
<dbReference type="Proteomes" id="UP000693942">
    <property type="component" value="Unassembled WGS sequence"/>
</dbReference>
<sequence>MSDKEAWNVQHIHPRGKLCVWGGRLRRSSAGRRSSIVTKPTVKEAKERRESEREPKKTAKSAELANSFKEVETDEELEPDHSSTSGYKPHFFDGHVEEPIQIIMDRATSKTMDAFVVFVTMEDAMRCAETMLPDVEEPIHIIMDQATSKTMDMFEELVTMGDAMFCVEKLSYVFYLTYLG</sequence>
<name>A0A8J5UBA8_FUSOX</name>
<reference evidence="2" key="1">
    <citation type="submission" date="2021-04" db="EMBL/GenBank/DDBJ databases">
        <title>First draft genome resource for Brassicaceae pathogens Fusarium oxysporum f. sp. raphani and Fusarium oxysporum f. sp. rapae.</title>
        <authorList>
            <person name="Asai S."/>
        </authorList>
    </citation>
    <scope>NUCLEOTIDE SEQUENCE</scope>
    <source>
        <strain evidence="2">Tf1262</strain>
    </source>
</reference>
<accession>A0A8J5UBA8</accession>
<gene>
    <name evidence="2" type="ORF">Forpi1262_v003393</name>
</gene>
<evidence type="ECO:0008006" key="4">
    <source>
        <dbReference type="Google" id="ProtNLM"/>
    </source>
</evidence>
<evidence type="ECO:0000313" key="2">
    <source>
        <dbReference type="EMBL" id="KAG7436670.1"/>
    </source>
</evidence>
<feature type="region of interest" description="Disordered" evidence="1">
    <location>
        <begin position="27"/>
        <end position="87"/>
    </location>
</feature>
<dbReference type="EMBL" id="JAELUR010000002">
    <property type="protein sequence ID" value="KAG7436670.1"/>
    <property type="molecule type" value="Genomic_DNA"/>
</dbReference>
<organism evidence="2 3">
    <name type="scientific">Fusarium oxysporum f. sp. raphani</name>
    <dbReference type="NCBI Taxonomy" id="96318"/>
    <lineage>
        <taxon>Eukaryota</taxon>
        <taxon>Fungi</taxon>
        <taxon>Dikarya</taxon>
        <taxon>Ascomycota</taxon>
        <taxon>Pezizomycotina</taxon>
        <taxon>Sordariomycetes</taxon>
        <taxon>Hypocreomycetidae</taxon>
        <taxon>Hypocreales</taxon>
        <taxon>Nectriaceae</taxon>
        <taxon>Fusarium</taxon>
        <taxon>Fusarium oxysporum species complex</taxon>
    </lineage>
</organism>
<feature type="compositionally biased region" description="Basic and acidic residues" evidence="1">
    <location>
        <begin position="41"/>
        <end position="57"/>
    </location>
</feature>
<proteinExistence type="predicted"/>
<evidence type="ECO:0000313" key="3">
    <source>
        <dbReference type="Proteomes" id="UP000693942"/>
    </source>
</evidence>